<dbReference type="HOGENOM" id="CLU_2022945_0_0_0"/>
<dbReference type="AlphaFoldDB" id="Q9RSP2"/>
<evidence type="ECO:0000313" key="2">
    <source>
        <dbReference type="EMBL" id="AAF11640.1"/>
    </source>
</evidence>
<gene>
    <name evidence="2" type="ordered locus">DR_2082</name>
</gene>
<evidence type="ECO:0000256" key="1">
    <source>
        <dbReference type="SAM" id="MobiDB-lite"/>
    </source>
</evidence>
<dbReference type="InParanoid" id="Q9RSP2"/>
<name>Q9RSP2_DEIRA</name>
<dbReference type="STRING" id="243230.DR_2082"/>
<dbReference type="KEGG" id="dra:DR_2082"/>
<sequence length="122" mass="13194">MVLLDMNMKKPGLAAWTAKRLKTATGVLRRSEFACSVRAWRDFGGPRGASPDRSDGRGASWPHNSAAGGQGSKRLPSLPGSMATFAPPGPYAQICPPRPPLNWRRCVSPRRSGGRCWSQCLC</sequence>
<feature type="region of interest" description="Disordered" evidence="1">
    <location>
        <begin position="41"/>
        <end position="84"/>
    </location>
</feature>
<dbReference type="Proteomes" id="UP000002524">
    <property type="component" value="Chromosome 1"/>
</dbReference>
<evidence type="ECO:0000313" key="3">
    <source>
        <dbReference type="Proteomes" id="UP000002524"/>
    </source>
</evidence>
<reference evidence="2 3" key="1">
    <citation type="journal article" date="1999" name="Science">
        <title>Genome sequence of the radioresistant bacterium Deinococcus radiodurans R1.</title>
        <authorList>
            <person name="White O."/>
            <person name="Eisen J.A."/>
            <person name="Heidelberg J.F."/>
            <person name="Hickey E.K."/>
            <person name="Peterson J.D."/>
            <person name="Dodson R.J."/>
            <person name="Haft D.H."/>
            <person name="Gwinn M.L."/>
            <person name="Nelson W.C."/>
            <person name="Richardson D.L."/>
            <person name="Moffat K.S."/>
            <person name="Qin H."/>
            <person name="Jiang L."/>
            <person name="Pamphile W."/>
            <person name="Crosby M."/>
            <person name="Shen M."/>
            <person name="Vamathevan J.J."/>
            <person name="Lam P."/>
            <person name="McDonald L."/>
            <person name="Utterback T."/>
            <person name="Zalewski C."/>
            <person name="Makarova K.S."/>
            <person name="Aravind L."/>
            <person name="Daly M.J."/>
            <person name="Minton K.W."/>
            <person name="Fleischmann R.D."/>
            <person name="Ketchum K.A."/>
            <person name="Nelson K.E."/>
            <person name="Salzberg S."/>
            <person name="Smith H.O."/>
            <person name="Venter J.C."/>
            <person name="Fraser C.M."/>
        </authorList>
    </citation>
    <scope>NUCLEOTIDE SEQUENCE [LARGE SCALE GENOMIC DNA]</scope>
    <source>
        <strain evidence="3">ATCC 13939 / DSM 20539 / JCM 16871 / LMG 4051 / NBRC 15346 / NCIMB 9279 / R1 / VKM B-1422</strain>
    </source>
</reference>
<protein>
    <submittedName>
        <fullName evidence="2">Uncharacterized protein</fullName>
    </submittedName>
</protein>
<dbReference type="EMBL" id="AE000513">
    <property type="protein sequence ID" value="AAF11640.1"/>
    <property type="molecule type" value="Genomic_DNA"/>
</dbReference>
<dbReference type="PaxDb" id="243230-DR_2082"/>
<dbReference type="EnsemblBacteria" id="AAF11640">
    <property type="protein sequence ID" value="AAF11640"/>
    <property type="gene ID" value="DR_2082"/>
</dbReference>
<dbReference type="PIR" id="C75317">
    <property type="entry name" value="C75317"/>
</dbReference>
<keyword evidence="3" id="KW-1185">Reference proteome</keyword>
<proteinExistence type="predicted"/>
<organism evidence="2 3">
    <name type="scientific">Deinococcus radiodurans (strain ATCC 13939 / DSM 20539 / JCM 16871 / CCUG 27074 / LMG 4051 / NBRC 15346 / NCIMB 9279 / VKM B-1422 / R1)</name>
    <dbReference type="NCBI Taxonomy" id="243230"/>
    <lineage>
        <taxon>Bacteria</taxon>
        <taxon>Thermotogati</taxon>
        <taxon>Deinococcota</taxon>
        <taxon>Deinococci</taxon>
        <taxon>Deinococcales</taxon>
        <taxon>Deinococcaceae</taxon>
        <taxon>Deinococcus</taxon>
    </lineage>
</organism>
<accession>Q9RSP2</accession>